<accession>A0A5J6HDD9</accession>
<dbReference type="InterPro" id="IPR000092">
    <property type="entry name" value="Polyprenyl_synt"/>
</dbReference>
<dbReference type="AlphaFoldDB" id="A0A5J6HDD9"/>
<dbReference type="Gene3D" id="1.10.600.10">
    <property type="entry name" value="Farnesyl Diphosphate Synthase"/>
    <property type="match status" value="1"/>
</dbReference>
<evidence type="ECO:0000313" key="4">
    <source>
        <dbReference type="EMBL" id="QEV16284.1"/>
    </source>
</evidence>
<feature type="compositionally biased region" description="Basic residues" evidence="3">
    <location>
        <begin position="34"/>
        <end position="46"/>
    </location>
</feature>
<feature type="region of interest" description="Disordered" evidence="3">
    <location>
        <begin position="1"/>
        <end position="79"/>
    </location>
</feature>
<keyword evidence="1" id="KW-0479">Metal-binding</keyword>
<organism evidence="4 5">
    <name type="scientific">Streptomyces alboniger</name>
    <dbReference type="NCBI Taxonomy" id="132473"/>
    <lineage>
        <taxon>Bacteria</taxon>
        <taxon>Bacillati</taxon>
        <taxon>Actinomycetota</taxon>
        <taxon>Actinomycetes</taxon>
        <taxon>Kitasatosporales</taxon>
        <taxon>Streptomycetaceae</taxon>
        <taxon>Streptomyces</taxon>
        <taxon>Streptomyces aurantiacus group</taxon>
    </lineage>
</organism>
<dbReference type="PROSITE" id="PS00444">
    <property type="entry name" value="POLYPRENYL_SYNTHASE_2"/>
    <property type="match status" value="1"/>
</dbReference>
<dbReference type="KEGG" id="salw:CP975_01075"/>
<proteinExistence type="predicted"/>
<keyword evidence="5" id="KW-1185">Reference proteome</keyword>
<keyword evidence="2" id="KW-0460">Magnesium</keyword>
<dbReference type="GO" id="GO:0008299">
    <property type="term" value="P:isoprenoid biosynthetic process"/>
    <property type="evidence" value="ECO:0007669"/>
    <property type="project" value="InterPro"/>
</dbReference>
<dbReference type="SFLD" id="SFLDS00005">
    <property type="entry name" value="Isoprenoid_Synthase_Type_I"/>
    <property type="match status" value="1"/>
</dbReference>
<dbReference type="PROSITE" id="PS00723">
    <property type="entry name" value="POLYPRENYL_SYNTHASE_1"/>
    <property type="match status" value="1"/>
</dbReference>
<gene>
    <name evidence="4" type="ORF">CP975_01075</name>
</gene>
<evidence type="ECO:0000256" key="3">
    <source>
        <dbReference type="SAM" id="MobiDB-lite"/>
    </source>
</evidence>
<dbReference type="InterPro" id="IPR008949">
    <property type="entry name" value="Isoprenoid_synthase_dom_sf"/>
</dbReference>
<dbReference type="PANTHER" id="PTHR12001:SF44">
    <property type="entry name" value="GERANYLGERANYL PYROPHOSPHATE SYNTHASE"/>
    <property type="match status" value="1"/>
</dbReference>
<sequence>MRGPHDPHAPPAAPRPQRQVGAPFHPADDALRHGLARGRAARRRRAAPSEPAGGVLVVPTGAGRRGVARKRHRAAQLPPERTDGELMRCTVCQSPERQGGNDALPAPERPSAANAERLAPEHAGHVHPGRPPTGSAPMDGQLQGPEHVNDHRTAELPRVVRRDMRRFATDITAHINALYPDADALDLPGVRGLLGLSEDQELAPALAARVSGRLHETLVRPVRHLVDSGGQRWRPYLLAKVIDVLGGDSEHFAPLLAAGELMHTGSLIIDDIEDEARLRRGEAAAHTVYGTPVALNAGSAAFFAFDRALHMVLPDDVPLRCAVQGAYLTALRAAHAGQALDILGLREEMDAAVATGEAEPLLDQVRLTHRLKSGIPVRTAFEVGALLVGASPRLRRALQCFGEAIGTAYQVTDDVLDLRGVVRAGTPTKSVAEDLRNGKVTMPLAHAVALLPRQDLAVVWHRIREGGMTEDDVREVIAALESCGALDACVQETERMLEPAWAELKPLIPRTRQALFIEALARHTVRRARVA</sequence>
<reference evidence="4 5" key="1">
    <citation type="submission" date="2017-09" db="EMBL/GenBank/DDBJ databases">
        <authorList>
            <person name="Lee N."/>
            <person name="Cho B.-K."/>
        </authorList>
    </citation>
    <scope>NUCLEOTIDE SEQUENCE [LARGE SCALE GENOMIC DNA]</scope>
    <source>
        <strain evidence="4 5">ATCC 12461</strain>
    </source>
</reference>
<protein>
    <submittedName>
        <fullName evidence="4">Polyprenyl synthetase family protein</fullName>
    </submittedName>
</protein>
<feature type="region of interest" description="Disordered" evidence="3">
    <location>
        <begin position="122"/>
        <end position="155"/>
    </location>
</feature>
<dbReference type="Pfam" id="PF00348">
    <property type="entry name" value="polyprenyl_synt"/>
    <property type="match status" value="1"/>
</dbReference>
<evidence type="ECO:0000256" key="1">
    <source>
        <dbReference type="ARBA" id="ARBA00022723"/>
    </source>
</evidence>
<dbReference type="EMBL" id="CP023695">
    <property type="protein sequence ID" value="QEV16284.1"/>
    <property type="molecule type" value="Genomic_DNA"/>
</dbReference>
<dbReference type="PANTHER" id="PTHR12001">
    <property type="entry name" value="GERANYLGERANYL PYROPHOSPHATE SYNTHASE"/>
    <property type="match status" value="1"/>
</dbReference>
<evidence type="ECO:0000256" key="2">
    <source>
        <dbReference type="ARBA" id="ARBA00022842"/>
    </source>
</evidence>
<dbReference type="GO" id="GO:0004659">
    <property type="term" value="F:prenyltransferase activity"/>
    <property type="evidence" value="ECO:0007669"/>
    <property type="project" value="InterPro"/>
</dbReference>
<dbReference type="OrthoDB" id="9805316at2"/>
<dbReference type="Proteomes" id="UP000326553">
    <property type="component" value="Chromosome"/>
</dbReference>
<dbReference type="InterPro" id="IPR033749">
    <property type="entry name" value="Polyprenyl_synt_CS"/>
</dbReference>
<name>A0A5J6HDD9_STRAD</name>
<dbReference type="SUPFAM" id="SSF48576">
    <property type="entry name" value="Terpenoid synthases"/>
    <property type="match status" value="1"/>
</dbReference>
<evidence type="ECO:0000313" key="5">
    <source>
        <dbReference type="Proteomes" id="UP000326553"/>
    </source>
</evidence>
<dbReference type="GO" id="GO:0046872">
    <property type="term" value="F:metal ion binding"/>
    <property type="evidence" value="ECO:0007669"/>
    <property type="project" value="UniProtKB-KW"/>
</dbReference>